<gene>
    <name evidence="1" type="ORF">VF724_15595</name>
</gene>
<name>A0ABU5ZPD7_9BACL</name>
<evidence type="ECO:0008006" key="3">
    <source>
        <dbReference type="Google" id="ProtNLM"/>
    </source>
</evidence>
<sequence length="103" mass="11547">MAFKDYVNTDLSVFFNTGEFSDSVTIDGQQVNVVIDDDRLKKRSAEYGGVSTGMILYFVPVAAFSSRPQIGSTQIFNNRMYWVDDVSETAGVYEIVLNQNRGE</sequence>
<reference evidence="1" key="1">
    <citation type="submission" date="2023-12" db="EMBL/GenBank/DDBJ databases">
        <title>Fervidustalea candida gen. nov., sp. nov., a novel member of the family Paenibacillaceae isolated from a geothermal area.</title>
        <authorList>
            <person name="Li W.-J."/>
            <person name="Jiao J.-Y."/>
            <person name="Chen Y."/>
        </authorList>
    </citation>
    <scope>NUCLEOTIDE SEQUENCE</scope>
    <source>
        <strain evidence="1">SYSU GA230002</strain>
    </source>
</reference>
<keyword evidence="2" id="KW-1185">Reference proteome</keyword>
<evidence type="ECO:0000313" key="1">
    <source>
        <dbReference type="EMBL" id="MEB3103080.1"/>
    </source>
</evidence>
<organism evidence="1 2">
    <name type="scientific">Ferviditalea candida</name>
    <dbReference type="NCBI Taxonomy" id="3108399"/>
    <lineage>
        <taxon>Bacteria</taxon>
        <taxon>Bacillati</taxon>
        <taxon>Bacillota</taxon>
        <taxon>Bacilli</taxon>
        <taxon>Bacillales</taxon>
        <taxon>Paenibacillaceae</taxon>
        <taxon>Ferviditalea</taxon>
    </lineage>
</organism>
<dbReference type="Proteomes" id="UP001310386">
    <property type="component" value="Unassembled WGS sequence"/>
</dbReference>
<dbReference type="RefSeq" id="WP_371755207.1">
    <property type="nucleotide sequence ID" value="NZ_JAYJLD010000027.1"/>
</dbReference>
<dbReference type="EMBL" id="JAYJLD010000027">
    <property type="protein sequence ID" value="MEB3103080.1"/>
    <property type="molecule type" value="Genomic_DNA"/>
</dbReference>
<accession>A0ABU5ZPD7</accession>
<protein>
    <recommendedName>
        <fullName evidence="3">Phage protein</fullName>
    </recommendedName>
</protein>
<proteinExistence type="predicted"/>
<evidence type="ECO:0000313" key="2">
    <source>
        <dbReference type="Proteomes" id="UP001310386"/>
    </source>
</evidence>
<comment type="caution">
    <text evidence="1">The sequence shown here is derived from an EMBL/GenBank/DDBJ whole genome shotgun (WGS) entry which is preliminary data.</text>
</comment>